<comment type="similarity">
    <text evidence="1 4">Belongs to the glycosyl hydrolase 32 family.</text>
</comment>
<dbReference type="SUPFAM" id="SSF75005">
    <property type="entry name" value="Arabinanase/levansucrase/invertase"/>
    <property type="match status" value="1"/>
</dbReference>
<dbReference type="SMART" id="SM00640">
    <property type="entry name" value="Glyco_32"/>
    <property type="match status" value="1"/>
</dbReference>
<organism evidence="7 8">
    <name type="scientific">Microbacterium stercoris</name>
    <dbReference type="NCBI Taxonomy" id="2820289"/>
    <lineage>
        <taxon>Bacteria</taxon>
        <taxon>Bacillati</taxon>
        <taxon>Actinomycetota</taxon>
        <taxon>Actinomycetes</taxon>
        <taxon>Micrococcales</taxon>
        <taxon>Microbacteriaceae</taxon>
        <taxon>Microbacterium</taxon>
    </lineage>
</organism>
<dbReference type="InterPro" id="IPR013320">
    <property type="entry name" value="ConA-like_dom_sf"/>
</dbReference>
<evidence type="ECO:0000256" key="3">
    <source>
        <dbReference type="ARBA" id="ARBA00023295"/>
    </source>
</evidence>
<dbReference type="GO" id="GO:0004575">
    <property type="term" value="F:sucrose alpha-glucosidase activity"/>
    <property type="evidence" value="ECO:0007669"/>
    <property type="project" value="TreeGrafter"/>
</dbReference>
<dbReference type="SUPFAM" id="SSF49899">
    <property type="entry name" value="Concanavalin A-like lectins/glucanases"/>
    <property type="match status" value="1"/>
</dbReference>
<feature type="domain" description="Glycosyl hydrolase family 32 N-terminal" evidence="5">
    <location>
        <begin position="20"/>
        <end position="307"/>
    </location>
</feature>
<evidence type="ECO:0000256" key="2">
    <source>
        <dbReference type="ARBA" id="ARBA00022801"/>
    </source>
</evidence>
<evidence type="ECO:0000256" key="4">
    <source>
        <dbReference type="RuleBase" id="RU362110"/>
    </source>
</evidence>
<feature type="domain" description="Glycosyl hydrolase family 32 C-terminal" evidence="6">
    <location>
        <begin position="335"/>
        <end position="451"/>
    </location>
</feature>
<dbReference type="InterPro" id="IPR001362">
    <property type="entry name" value="Glyco_hydro_32"/>
</dbReference>
<dbReference type="PANTHER" id="PTHR42800:SF1">
    <property type="entry name" value="EXOINULINASE INUD (AFU_ORTHOLOGUE AFUA_5G00480)"/>
    <property type="match status" value="1"/>
</dbReference>
<keyword evidence="2 4" id="KW-0378">Hydrolase</keyword>
<sequence>MTTNTTPADLARVAARPKIHFAPQRNWMNDPNGLIFHDGVYHLFFQHNPEGTAWGNMSWGHATSTDLIDWTEHAVALRYDSDAQIFSGSIVSDDTNTSGLGTDGRGPLVALYTAASEGGQAQAVAWSDDGGTTWTKYGVVLDRGTSDFRDPKVFRYENHWVMVTVEAADRQIHLYRSDDLLRWEHLSAFGPQGPTEGIWECPDLFPIGDDWVMALSVNPGHPAGGSGMLYFVGHFDGTSFAAQRWDWLDHGPDYYAGVTFSGLDERVMIGWLNNWIYAHDLPDAPWQGSMALPRALTLRDGRLIQTPAIVPTEASRQVARDVALGAEEWVLPADALQTAVRLQMTIASTAATVALTLESVEEDQAAPSVHLTYSEGELLLERASDAFIDNELFPVTASVLVPEEHRDALDLDIWIDAGSVEIFAAAGSLTLSVLTLADYRRRRLAICARGGEALMTEVRVTELRSSAHDQSENRD</sequence>
<dbReference type="GO" id="GO:0005737">
    <property type="term" value="C:cytoplasm"/>
    <property type="evidence" value="ECO:0007669"/>
    <property type="project" value="TreeGrafter"/>
</dbReference>
<evidence type="ECO:0000256" key="1">
    <source>
        <dbReference type="ARBA" id="ARBA00009902"/>
    </source>
</evidence>
<keyword evidence="3 4" id="KW-0326">Glycosidase</keyword>
<dbReference type="Proteomes" id="UP000680132">
    <property type="component" value="Unassembled WGS sequence"/>
</dbReference>
<dbReference type="CDD" id="cd18622">
    <property type="entry name" value="GH32_Inu-like"/>
    <property type="match status" value="1"/>
</dbReference>
<evidence type="ECO:0000313" key="8">
    <source>
        <dbReference type="Proteomes" id="UP000680132"/>
    </source>
</evidence>
<comment type="caution">
    <text evidence="7">The sequence shown here is derived from an EMBL/GenBank/DDBJ whole genome shotgun (WGS) entry which is preliminary data.</text>
</comment>
<dbReference type="GO" id="GO:0005987">
    <property type="term" value="P:sucrose catabolic process"/>
    <property type="evidence" value="ECO:0007669"/>
    <property type="project" value="TreeGrafter"/>
</dbReference>
<dbReference type="InterPro" id="IPR013148">
    <property type="entry name" value="Glyco_hydro_32_N"/>
</dbReference>
<evidence type="ECO:0000313" key="7">
    <source>
        <dbReference type="EMBL" id="MBO3662815.1"/>
    </source>
</evidence>
<dbReference type="Pfam" id="PF08244">
    <property type="entry name" value="Glyco_hydro_32C"/>
    <property type="match status" value="1"/>
</dbReference>
<evidence type="ECO:0000259" key="5">
    <source>
        <dbReference type="Pfam" id="PF00251"/>
    </source>
</evidence>
<dbReference type="InterPro" id="IPR013189">
    <property type="entry name" value="Glyco_hydro_32_C"/>
</dbReference>
<proteinExistence type="inferred from homology"/>
<reference evidence="7" key="1">
    <citation type="submission" date="2021-03" db="EMBL/GenBank/DDBJ databases">
        <title>Microbacterium sp. nov., a novel actinobacterium isolated from cow dung.</title>
        <authorList>
            <person name="Zhang L."/>
        </authorList>
    </citation>
    <scope>NUCLEOTIDE SEQUENCE</scope>
    <source>
        <strain evidence="7">NEAU-LLB</strain>
    </source>
</reference>
<dbReference type="Gene3D" id="2.115.10.20">
    <property type="entry name" value="Glycosyl hydrolase domain, family 43"/>
    <property type="match status" value="1"/>
</dbReference>
<dbReference type="Pfam" id="PF00251">
    <property type="entry name" value="Glyco_hydro_32N"/>
    <property type="match status" value="1"/>
</dbReference>
<gene>
    <name evidence="7" type="ORF">J5V96_04720</name>
</gene>
<accession>A0A939QL71</accession>
<dbReference type="RefSeq" id="WP_208501000.1">
    <property type="nucleotide sequence ID" value="NZ_JAGFOA010000002.1"/>
</dbReference>
<protein>
    <submittedName>
        <fullName evidence="7">Glycoside hydrolase family 32 protein</fullName>
    </submittedName>
</protein>
<dbReference type="PANTHER" id="PTHR42800">
    <property type="entry name" value="EXOINULINASE INUD (AFU_ORTHOLOGUE AFUA_5G00480)"/>
    <property type="match status" value="1"/>
</dbReference>
<keyword evidence="8" id="KW-1185">Reference proteome</keyword>
<evidence type="ECO:0000259" key="6">
    <source>
        <dbReference type="Pfam" id="PF08244"/>
    </source>
</evidence>
<name>A0A939QL71_9MICO</name>
<dbReference type="PROSITE" id="PS00609">
    <property type="entry name" value="GLYCOSYL_HYDROL_F32"/>
    <property type="match status" value="1"/>
</dbReference>
<dbReference type="AlphaFoldDB" id="A0A939QL71"/>
<dbReference type="EMBL" id="JAGFOA010000002">
    <property type="protein sequence ID" value="MBO3662815.1"/>
    <property type="molecule type" value="Genomic_DNA"/>
</dbReference>
<dbReference type="Gene3D" id="2.60.120.560">
    <property type="entry name" value="Exo-inulinase, domain 1"/>
    <property type="match status" value="1"/>
</dbReference>
<dbReference type="InterPro" id="IPR018053">
    <property type="entry name" value="Glyco_hydro_32_AS"/>
</dbReference>
<dbReference type="InterPro" id="IPR023296">
    <property type="entry name" value="Glyco_hydro_beta-prop_sf"/>
</dbReference>